<dbReference type="PANTHER" id="PTHR11717">
    <property type="entry name" value="LOW MOLECULAR WEIGHT PROTEIN TYROSINE PHOSPHATASE"/>
    <property type="match status" value="1"/>
</dbReference>
<evidence type="ECO:0000256" key="3">
    <source>
        <dbReference type="ARBA" id="ARBA00022801"/>
    </source>
</evidence>
<proteinExistence type="inferred from homology"/>
<evidence type="ECO:0000259" key="7">
    <source>
        <dbReference type="SMART" id="SM00226"/>
    </source>
</evidence>
<dbReference type="AlphaFoldDB" id="A0A1I4U259"/>
<reference evidence="9" key="1">
    <citation type="submission" date="2016-10" db="EMBL/GenBank/DDBJ databases">
        <authorList>
            <person name="Varghese N."/>
            <person name="Submissions S."/>
        </authorList>
    </citation>
    <scope>NUCLEOTIDE SEQUENCE [LARGE SCALE GENOMIC DNA]</scope>
    <source>
        <strain evidence="9">CGMCC 1.6775</strain>
    </source>
</reference>
<keyword evidence="3" id="KW-0378">Hydrolase</keyword>
<dbReference type="PRINTS" id="PR00719">
    <property type="entry name" value="LMWPTPASE"/>
</dbReference>
<dbReference type="Gene3D" id="3.40.50.2300">
    <property type="match status" value="1"/>
</dbReference>
<organism evidence="8 9">
    <name type="scientific">Marinobacter pelagius</name>
    <dbReference type="NCBI Taxonomy" id="379482"/>
    <lineage>
        <taxon>Bacteria</taxon>
        <taxon>Pseudomonadati</taxon>
        <taxon>Pseudomonadota</taxon>
        <taxon>Gammaproteobacteria</taxon>
        <taxon>Pseudomonadales</taxon>
        <taxon>Marinobacteraceae</taxon>
        <taxon>Marinobacter</taxon>
    </lineage>
</organism>
<dbReference type="EC" id="3.1.3.48" evidence="2"/>
<dbReference type="Proteomes" id="UP000199339">
    <property type="component" value="Unassembled WGS sequence"/>
</dbReference>
<dbReference type="GO" id="GO:0004725">
    <property type="term" value="F:protein tyrosine phosphatase activity"/>
    <property type="evidence" value="ECO:0007669"/>
    <property type="project" value="UniProtKB-EC"/>
</dbReference>
<dbReference type="OrthoDB" id="9784339at2"/>
<evidence type="ECO:0000256" key="6">
    <source>
        <dbReference type="PIRSR" id="PIRSR617867-1"/>
    </source>
</evidence>
<comment type="similarity">
    <text evidence="1">Belongs to the low molecular weight phosphotyrosine protein phosphatase family.</text>
</comment>
<feature type="active site" evidence="6">
    <location>
        <position position="15"/>
    </location>
</feature>
<accession>A0A1I4U259</accession>
<evidence type="ECO:0000313" key="8">
    <source>
        <dbReference type="EMBL" id="SFM83015.1"/>
    </source>
</evidence>
<evidence type="ECO:0000256" key="1">
    <source>
        <dbReference type="ARBA" id="ARBA00011063"/>
    </source>
</evidence>
<comment type="catalytic activity">
    <reaction evidence="5">
        <text>O-phospho-L-tyrosyl-[protein] + H2O = L-tyrosyl-[protein] + phosphate</text>
        <dbReference type="Rhea" id="RHEA:10684"/>
        <dbReference type="Rhea" id="RHEA-COMP:10136"/>
        <dbReference type="Rhea" id="RHEA-COMP:20101"/>
        <dbReference type="ChEBI" id="CHEBI:15377"/>
        <dbReference type="ChEBI" id="CHEBI:43474"/>
        <dbReference type="ChEBI" id="CHEBI:46858"/>
        <dbReference type="ChEBI" id="CHEBI:61978"/>
        <dbReference type="EC" id="3.1.3.48"/>
    </reaction>
</comment>
<dbReference type="Pfam" id="PF01451">
    <property type="entry name" value="LMWPc"/>
    <property type="match status" value="1"/>
</dbReference>
<feature type="domain" description="Phosphotyrosine protein phosphatase I" evidence="7">
    <location>
        <begin position="3"/>
        <end position="142"/>
    </location>
</feature>
<dbReference type="InterPro" id="IPR017867">
    <property type="entry name" value="Tyr_phospatase_low_mol_wt"/>
</dbReference>
<feature type="active site" description="Proton donor" evidence="6">
    <location>
        <position position="116"/>
    </location>
</feature>
<evidence type="ECO:0000313" key="9">
    <source>
        <dbReference type="Proteomes" id="UP000199339"/>
    </source>
</evidence>
<sequence>MFNNILVLCTGNICRSPVAEAMLKAGLPGKQVESAGLGALVDHPADPTAVELAMQAGLDLSHHKARQATTDMFRQADLILVMSEGQKARVTELDPSSTGKTMLMGHWLEGRPDIPDPYKKSREAFVHVHQRLEEAVNAWLPRLK</sequence>
<evidence type="ECO:0000256" key="4">
    <source>
        <dbReference type="ARBA" id="ARBA00022912"/>
    </source>
</evidence>
<dbReference type="RefSeq" id="WP_092000705.1">
    <property type="nucleotide sequence ID" value="NZ_FOUR01000002.1"/>
</dbReference>
<dbReference type="CDD" id="cd16343">
    <property type="entry name" value="LMWPTP"/>
    <property type="match status" value="1"/>
</dbReference>
<dbReference type="SMART" id="SM00226">
    <property type="entry name" value="LMWPc"/>
    <property type="match status" value="1"/>
</dbReference>
<keyword evidence="9" id="KW-1185">Reference proteome</keyword>
<protein>
    <recommendedName>
        <fullName evidence="2">protein-tyrosine-phosphatase</fullName>
        <ecNumber evidence="2">3.1.3.48</ecNumber>
    </recommendedName>
</protein>
<feature type="active site" description="Nucleophile" evidence="6">
    <location>
        <position position="9"/>
    </location>
</feature>
<dbReference type="EMBL" id="FOUR01000002">
    <property type="protein sequence ID" value="SFM83015.1"/>
    <property type="molecule type" value="Genomic_DNA"/>
</dbReference>
<dbReference type="InterPro" id="IPR023485">
    <property type="entry name" value="Ptyr_pPase"/>
</dbReference>
<gene>
    <name evidence="8" type="ORF">SAMN04487961_1407</name>
</gene>
<evidence type="ECO:0000256" key="5">
    <source>
        <dbReference type="ARBA" id="ARBA00051722"/>
    </source>
</evidence>
<dbReference type="InterPro" id="IPR050438">
    <property type="entry name" value="LMW_PTPase"/>
</dbReference>
<dbReference type="InterPro" id="IPR036196">
    <property type="entry name" value="Ptyr_pPase_sf"/>
</dbReference>
<dbReference type="SUPFAM" id="SSF52788">
    <property type="entry name" value="Phosphotyrosine protein phosphatases I"/>
    <property type="match status" value="1"/>
</dbReference>
<name>A0A1I4U259_9GAMM</name>
<keyword evidence="4" id="KW-0904">Protein phosphatase</keyword>
<dbReference type="PANTHER" id="PTHR11717:SF31">
    <property type="entry name" value="LOW MOLECULAR WEIGHT PROTEIN-TYROSINE-PHOSPHATASE ETP-RELATED"/>
    <property type="match status" value="1"/>
</dbReference>
<evidence type="ECO:0000256" key="2">
    <source>
        <dbReference type="ARBA" id="ARBA00013064"/>
    </source>
</evidence>